<dbReference type="SUPFAM" id="SSF48403">
    <property type="entry name" value="Ankyrin repeat"/>
    <property type="match status" value="1"/>
</dbReference>
<feature type="region of interest" description="Disordered" evidence="2">
    <location>
        <begin position="1"/>
        <end position="43"/>
    </location>
</feature>
<feature type="compositionally biased region" description="Pro residues" evidence="2">
    <location>
        <begin position="1"/>
        <end position="13"/>
    </location>
</feature>
<dbReference type="InterPro" id="IPR036770">
    <property type="entry name" value="Ankyrin_rpt-contain_sf"/>
</dbReference>
<proteinExistence type="predicted"/>
<dbReference type="PROSITE" id="PS50297">
    <property type="entry name" value="ANK_REP_REGION"/>
    <property type="match status" value="1"/>
</dbReference>
<comment type="caution">
    <text evidence="3">The sequence shown here is derived from an EMBL/GenBank/DDBJ whole genome shotgun (WGS) entry which is preliminary data.</text>
</comment>
<accession>A0AAD5XQN7</accession>
<gene>
    <name evidence="3" type="ORF">HDU87_004479</name>
</gene>
<dbReference type="InterPro" id="IPR002110">
    <property type="entry name" value="Ankyrin_rpt"/>
</dbReference>
<dbReference type="Gene3D" id="1.25.40.20">
    <property type="entry name" value="Ankyrin repeat-containing domain"/>
    <property type="match status" value="1"/>
</dbReference>
<reference evidence="3" key="1">
    <citation type="submission" date="2020-05" db="EMBL/GenBank/DDBJ databases">
        <title>Phylogenomic resolution of chytrid fungi.</title>
        <authorList>
            <person name="Stajich J.E."/>
            <person name="Amses K."/>
            <person name="Simmons R."/>
            <person name="Seto K."/>
            <person name="Myers J."/>
            <person name="Bonds A."/>
            <person name="Quandt C.A."/>
            <person name="Barry K."/>
            <person name="Liu P."/>
            <person name="Grigoriev I."/>
            <person name="Longcore J.E."/>
            <person name="James T.Y."/>
        </authorList>
    </citation>
    <scope>NUCLEOTIDE SEQUENCE</scope>
    <source>
        <strain evidence="3">JEL0379</strain>
    </source>
</reference>
<organism evidence="3 4">
    <name type="scientific">Geranomyces variabilis</name>
    <dbReference type="NCBI Taxonomy" id="109894"/>
    <lineage>
        <taxon>Eukaryota</taxon>
        <taxon>Fungi</taxon>
        <taxon>Fungi incertae sedis</taxon>
        <taxon>Chytridiomycota</taxon>
        <taxon>Chytridiomycota incertae sedis</taxon>
        <taxon>Chytridiomycetes</taxon>
        <taxon>Spizellomycetales</taxon>
        <taxon>Powellomycetaceae</taxon>
        <taxon>Geranomyces</taxon>
    </lineage>
</organism>
<name>A0AAD5XQN7_9FUNG</name>
<protein>
    <submittedName>
        <fullName evidence="3">Uncharacterized protein</fullName>
    </submittedName>
</protein>
<keyword evidence="1" id="KW-0040">ANK repeat</keyword>
<feature type="repeat" description="ANK" evidence="1">
    <location>
        <begin position="51"/>
        <end position="83"/>
    </location>
</feature>
<dbReference type="AlphaFoldDB" id="A0AAD5XQN7"/>
<dbReference type="Proteomes" id="UP001212152">
    <property type="component" value="Unassembled WGS sequence"/>
</dbReference>
<keyword evidence="4" id="KW-1185">Reference proteome</keyword>
<evidence type="ECO:0000313" key="4">
    <source>
        <dbReference type="Proteomes" id="UP001212152"/>
    </source>
</evidence>
<sequence length="159" mass="16547">MTTAPQPPPPPLLPKGDQQQQPPSSATGAHHHPPISRDGGPPNVLATRDAFGSTALHFASVLNAADVVRVLIQAGIDPTARNNDGRTAAELTTDTALRDFLRERESRLRAHVAAYSRVRKRQEAAAAEAAAAASGGGGGRKNAASSARPGSSVVKRRAR</sequence>
<evidence type="ECO:0000256" key="1">
    <source>
        <dbReference type="PROSITE-ProRule" id="PRU00023"/>
    </source>
</evidence>
<feature type="compositionally biased region" description="Low complexity" evidence="2">
    <location>
        <begin position="14"/>
        <end position="23"/>
    </location>
</feature>
<evidence type="ECO:0000256" key="2">
    <source>
        <dbReference type="SAM" id="MobiDB-lite"/>
    </source>
</evidence>
<evidence type="ECO:0000313" key="3">
    <source>
        <dbReference type="EMBL" id="KAJ3177460.1"/>
    </source>
</evidence>
<dbReference type="Pfam" id="PF00023">
    <property type="entry name" value="Ank"/>
    <property type="match status" value="1"/>
</dbReference>
<dbReference type="PROSITE" id="PS50088">
    <property type="entry name" value="ANK_REPEAT"/>
    <property type="match status" value="1"/>
</dbReference>
<dbReference type="EMBL" id="JADGJQ010000033">
    <property type="protein sequence ID" value="KAJ3177460.1"/>
    <property type="molecule type" value="Genomic_DNA"/>
</dbReference>
<feature type="region of interest" description="Disordered" evidence="2">
    <location>
        <begin position="126"/>
        <end position="159"/>
    </location>
</feature>